<dbReference type="InterPro" id="IPR037066">
    <property type="entry name" value="Plug_dom_sf"/>
</dbReference>
<gene>
    <name evidence="6" type="ORF">EDD80_10118</name>
</gene>
<keyword evidence="1" id="KW-0998">Cell outer membrane</keyword>
<keyword evidence="1" id="KW-0812">Transmembrane</keyword>
<evidence type="ECO:0000259" key="5">
    <source>
        <dbReference type="Pfam" id="PF07715"/>
    </source>
</evidence>
<keyword evidence="1 2" id="KW-0472">Membrane</keyword>
<evidence type="ECO:0000256" key="3">
    <source>
        <dbReference type="SAM" id="SignalP"/>
    </source>
</evidence>
<comment type="caution">
    <text evidence="6">The sequence shown here is derived from an EMBL/GenBank/DDBJ whole genome shotgun (WGS) entry which is preliminary data.</text>
</comment>
<dbReference type="InterPro" id="IPR012910">
    <property type="entry name" value="Plug_dom"/>
</dbReference>
<dbReference type="InterPro" id="IPR023996">
    <property type="entry name" value="TonB-dep_OMP_SusC/RagA"/>
</dbReference>
<feature type="domain" description="TonB-dependent receptor-like beta-barrel" evidence="4">
    <location>
        <begin position="585"/>
        <end position="959"/>
    </location>
</feature>
<comment type="similarity">
    <text evidence="1 2">Belongs to the TonB-dependent receptor family.</text>
</comment>
<dbReference type="NCBIfam" id="TIGR04056">
    <property type="entry name" value="OMP_RagA_SusC"/>
    <property type="match status" value="1"/>
</dbReference>
<dbReference type="EMBL" id="SMAD01000001">
    <property type="protein sequence ID" value="TCS89821.1"/>
    <property type="molecule type" value="Genomic_DNA"/>
</dbReference>
<evidence type="ECO:0000256" key="2">
    <source>
        <dbReference type="RuleBase" id="RU003357"/>
    </source>
</evidence>
<proteinExistence type="inferred from homology"/>
<accession>A0A4R3KWQ2</accession>
<keyword evidence="1" id="KW-1134">Transmembrane beta strand</keyword>
<dbReference type="InterPro" id="IPR039426">
    <property type="entry name" value="TonB-dep_rcpt-like"/>
</dbReference>
<dbReference type="InterPro" id="IPR000531">
    <property type="entry name" value="Beta-barrel_TonB"/>
</dbReference>
<dbReference type="GO" id="GO:0009279">
    <property type="term" value="C:cell outer membrane"/>
    <property type="evidence" value="ECO:0007669"/>
    <property type="project" value="UniProtKB-SubCell"/>
</dbReference>
<evidence type="ECO:0000313" key="7">
    <source>
        <dbReference type="Proteomes" id="UP000295807"/>
    </source>
</evidence>
<dbReference type="NCBIfam" id="TIGR04057">
    <property type="entry name" value="SusC_RagA_signa"/>
    <property type="match status" value="1"/>
</dbReference>
<dbReference type="AlphaFoldDB" id="A0A4R3KWQ2"/>
<dbReference type="PROSITE" id="PS52016">
    <property type="entry name" value="TONB_DEPENDENT_REC_3"/>
    <property type="match status" value="1"/>
</dbReference>
<dbReference type="InterPro" id="IPR023997">
    <property type="entry name" value="TonB-dep_OMP_SusC/RagA_CS"/>
</dbReference>
<evidence type="ECO:0000259" key="4">
    <source>
        <dbReference type="Pfam" id="PF00593"/>
    </source>
</evidence>
<organism evidence="6 7">
    <name type="scientific">Anseongella ginsenosidimutans</name>
    <dbReference type="NCBI Taxonomy" id="496056"/>
    <lineage>
        <taxon>Bacteria</taxon>
        <taxon>Pseudomonadati</taxon>
        <taxon>Bacteroidota</taxon>
        <taxon>Sphingobacteriia</taxon>
        <taxon>Sphingobacteriales</taxon>
        <taxon>Sphingobacteriaceae</taxon>
        <taxon>Anseongella</taxon>
    </lineage>
</organism>
<sequence length="1222" mass="136094">MIKQVKVVKSCIVLIASSLCCYSAGAGSREIQQDADIISSAQYAQNEKHEISAGRTAAPRESRVLLKNVLDDLSGKYHVTLNYIGKTVSGIYVIPPAGNRFSGNFGKGLNGFLAPLGLACEQSGKEQYIIYTKREPVPLSGQTSLLAKNTVISLSEIGKAVRGRLEARMLQQRVSGQVTDNAGEPLPGVSVLLKGSLNGTSTDPEGRYTLENIPEGGVLVFSFIGYKTREEATGGRELVNVSLEPDVASLEEVVVVGYGTQKKVNLTGAVDQVTSEVLENRPMPNVSQGLVGVIPNLNIDMQDGKPIQSPTFNIRGNTSIGQGGSALVLIDGVEGDPRTLNPSDIASVTVLKDASSAAIYGARGAFGVVLITTKAPAEGKTSVSYSINQSFKQPTTVPDLVTDGYLWAKMFNEAWTAWNDYSQTPQNVNKTLKFSQEYLAELERRSNDPSLPDVEVNENGEYVYYGSTDWYDLLYKDDFSSTEHNLSVSGSSGKASYYVTGRLFGQDGLFRYNSDDYKMYNLRAKGAVQLFPWLNVENNASYSSMQYHNPLNVGEGGSIWRNIADEGHPMSPLLNPDGTLTYSAAYTVGDFYYGKNGIDMNRKVLRNTTSFNTNFYDNKFRLKGDFTFQNTDYDEQRLRVKVPYSRKPGVIEYVGTNYNDIQNVLDRTQYLATNFYGEYENTFAGKHYFKGMAGYNYEQSTFKGISNLRNGLIFEDAKDINLALGQSIVTGGGYERWNIMGGFFRLNYAYDSRYLLEVNGRYDGSSKFPESQRYAFFPSVSVGWRVSEEPFWKVSENMISNLKIRASYGSLGNGSIESYSFQEKFTIEQSGRVLGGVRPQKTGQPSVIPDGLTWETSTTRNIGIDLAMLRDRLNIVADAYVRETTDMFTVGPELPAVFGTDVPRGNYADLRTKGWELTVAWRDAFELGSKPFNYDIRATLADYQAEITKFNNENNDLDNYYVGQKLGEIWGYETQGFFRSEEEIENAADQTDIRASTSGQLLPGDIRFRDLNNDGVIDNGLNRADSAGDMRVIGNSTPRYSYGINLGASWNNFFFSAFFQGVAKQDWFPDREASIFWGQYNRPYNDMPKWQIGNIWSEDNPDAFLPRYRGYIAQGADRELSTPQTKYILNIAYIRLKNLQVGYNLPAQLISRVGLSQARIYLTGENLWSWSPLYRITRDLDVESTSGSDRVLTSRNVDERGAGNGYNYPMIKSFTLGLSLTF</sequence>
<dbReference type="Gene3D" id="2.170.130.10">
    <property type="entry name" value="TonB-dependent receptor, plug domain"/>
    <property type="match status" value="1"/>
</dbReference>
<feature type="signal peptide" evidence="3">
    <location>
        <begin position="1"/>
        <end position="26"/>
    </location>
</feature>
<reference evidence="6 7" key="1">
    <citation type="submission" date="2019-03" db="EMBL/GenBank/DDBJ databases">
        <title>Genomic Encyclopedia of Type Strains, Phase IV (KMG-IV): sequencing the most valuable type-strain genomes for metagenomic binning, comparative biology and taxonomic classification.</title>
        <authorList>
            <person name="Goeker M."/>
        </authorList>
    </citation>
    <scope>NUCLEOTIDE SEQUENCE [LARGE SCALE GENOMIC DNA]</scope>
    <source>
        <strain evidence="6 7">DSM 21100</strain>
    </source>
</reference>
<dbReference type="Pfam" id="PF13715">
    <property type="entry name" value="CarbopepD_reg_2"/>
    <property type="match status" value="1"/>
</dbReference>
<keyword evidence="7" id="KW-1185">Reference proteome</keyword>
<dbReference type="SUPFAM" id="SSF56935">
    <property type="entry name" value="Porins"/>
    <property type="match status" value="1"/>
</dbReference>
<dbReference type="RefSeq" id="WP_225975165.1">
    <property type="nucleotide sequence ID" value="NZ_CP042432.1"/>
</dbReference>
<dbReference type="InterPro" id="IPR008969">
    <property type="entry name" value="CarboxyPept-like_regulatory"/>
</dbReference>
<dbReference type="Proteomes" id="UP000295807">
    <property type="component" value="Unassembled WGS sequence"/>
</dbReference>
<dbReference type="Pfam" id="PF07715">
    <property type="entry name" value="Plug"/>
    <property type="match status" value="1"/>
</dbReference>
<name>A0A4R3KWQ2_9SPHI</name>
<keyword evidence="3" id="KW-0732">Signal</keyword>
<evidence type="ECO:0000313" key="6">
    <source>
        <dbReference type="EMBL" id="TCS89821.1"/>
    </source>
</evidence>
<dbReference type="Gene3D" id="2.60.40.1120">
    <property type="entry name" value="Carboxypeptidase-like, regulatory domain"/>
    <property type="match status" value="1"/>
</dbReference>
<dbReference type="Pfam" id="PF00593">
    <property type="entry name" value="TonB_dep_Rec_b-barrel"/>
    <property type="match status" value="1"/>
</dbReference>
<protein>
    <submittedName>
        <fullName evidence="6">TonB-linked SusC/RagA family outer membrane protein</fullName>
    </submittedName>
</protein>
<keyword evidence="1" id="KW-0813">Transport</keyword>
<evidence type="ECO:0000256" key="1">
    <source>
        <dbReference type="PROSITE-ProRule" id="PRU01360"/>
    </source>
</evidence>
<feature type="domain" description="TonB-dependent receptor plug" evidence="5">
    <location>
        <begin position="263"/>
        <end position="368"/>
    </location>
</feature>
<feature type="chain" id="PRO_5021005162" evidence="3">
    <location>
        <begin position="27"/>
        <end position="1222"/>
    </location>
</feature>
<keyword evidence="2" id="KW-0798">TonB box</keyword>
<comment type="subcellular location">
    <subcellularLocation>
        <location evidence="1">Cell outer membrane</location>
        <topology evidence="1">Multi-pass membrane protein</topology>
    </subcellularLocation>
</comment>
<dbReference type="SUPFAM" id="SSF49464">
    <property type="entry name" value="Carboxypeptidase regulatory domain-like"/>
    <property type="match status" value="1"/>
</dbReference>